<name>A0A6A7K5P1_9FIRM</name>
<keyword evidence="9" id="KW-1185">Reference proteome</keyword>
<dbReference type="Gene3D" id="1.10.3720.10">
    <property type="entry name" value="MetI-like"/>
    <property type="match status" value="1"/>
</dbReference>
<feature type="transmembrane region" description="Helical" evidence="6">
    <location>
        <begin position="12"/>
        <end position="33"/>
    </location>
</feature>
<keyword evidence="4 6" id="KW-1133">Transmembrane helix</keyword>
<dbReference type="PANTHER" id="PTHR30177:SF4">
    <property type="entry name" value="OSMOPROTECTANT IMPORT PERMEASE PROTEIN OSMW"/>
    <property type="match status" value="1"/>
</dbReference>
<dbReference type="FunFam" id="1.10.3720.10:FF:000001">
    <property type="entry name" value="Glycine betaine ABC transporter, permease"/>
    <property type="match status" value="1"/>
</dbReference>
<dbReference type="GO" id="GO:0005886">
    <property type="term" value="C:plasma membrane"/>
    <property type="evidence" value="ECO:0007669"/>
    <property type="project" value="UniProtKB-SubCell"/>
</dbReference>
<keyword evidence="5 6" id="KW-0472">Membrane</keyword>
<gene>
    <name evidence="8" type="ORF">GC105_02115</name>
</gene>
<evidence type="ECO:0000256" key="2">
    <source>
        <dbReference type="ARBA" id="ARBA00022448"/>
    </source>
</evidence>
<dbReference type="InterPro" id="IPR051204">
    <property type="entry name" value="ABC_transp_perm/SBD"/>
</dbReference>
<accession>A0A6A7K5P1</accession>
<comment type="similarity">
    <text evidence="6">Belongs to the binding-protein-dependent transport system permease family.</text>
</comment>
<evidence type="ECO:0000256" key="4">
    <source>
        <dbReference type="ARBA" id="ARBA00022989"/>
    </source>
</evidence>
<dbReference type="Proteomes" id="UP000440004">
    <property type="component" value="Unassembled WGS sequence"/>
</dbReference>
<dbReference type="PROSITE" id="PS50928">
    <property type="entry name" value="ABC_TM1"/>
    <property type="match status" value="1"/>
</dbReference>
<dbReference type="SUPFAM" id="SSF161098">
    <property type="entry name" value="MetI-like"/>
    <property type="match status" value="1"/>
</dbReference>
<sequence>MSWTLIFQHLYLVIMATIGTIVIGLPLGVLAYLNKSFNRLILWSVDILQTLPALALLGVIMVFIGGNSLTVIIGLILYSLLPIVRNTYVGLTNIDPAIKEAATAMGMGKFYKLIHVELPLAFPVVFTGIRIAVVTSIGVAVFGTFVGGGGLGSVIYRGIHIQNMNLIMSGTLSLMAMAIIFDFSMAWIEKKLYQK</sequence>
<reference evidence="8 9" key="1">
    <citation type="submission" date="2019-10" db="EMBL/GenBank/DDBJ databases">
        <title>Alkalibaculum tamaniensis sp.nov., a new alkaliphilic acetogen, isolated on methoxylated aromatics from a mud volcano.</title>
        <authorList>
            <person name="Khomyakova M.A."/>
            <person name="Merkel A.Y."/>
            <person name="Bonch-Osmolovskaya E.A."/>
            <person name="Slobodkin A.I."/>
        </authorList>
    </citation>
    <scope>NUCLEOTIDE SEQUENCE [LARGE SCALE GENOMIC DNA]</scope>
    <source>
        <strain evidence="8 9">M08DMB</strain>
    </source>
</reference>
<feature type="transmembrane region" description="Helical" evidence="6">
    <location>
        <begin position="53"/>
        <end position="78"/>
    </location>
</feature>
<organism evidence="8 9">
    <name type="scientific">Alkalibaculum sporogenes</name>
    <dbReference type="NCBI Taxonomy" id="2655001"/>
    <lineage>
        <taxon>Bacteria</taxon>
        <taxon>Bacillati</taxon>
        <taxon>Bacillota</taxon>
        <taxon>Clostridia</taxon>
        <taxon>Eubacteriales</taxon>
        <taxon>Eubacteriaceae</taxon>
        <taxon>Alkalibaculum</taxon>
    </lineage>
</organism>
<evidence type="ECO:0000313" key="9">
    <source>
        <dbReference type="Proteomes" id="UP000440004"/>
    </source>
</evidence>
<feature type="transmembrane region" description="Helical" evidence="6">
    <location>
        <begin position="166"/>
        <end position="188"/>
    </location>
</feature>
<evidence type="ECO:0000256" key="1">
    <source>
        <dbReference type="ARBA" id="ARBA00004141"/>
    </source>
</evidence>
<dbReference type="InterPro" id="IPR000515">
    <property type="entry name" value="MetI-like"/>
</dbReference>
<dbReference type="InterPro" id="IPR035906">
    <property type="entry name" value="MetI-like_sf"/>
</dbReference>
<evidence type="ECO:0000256" key="5">
    <source>
        <dbReference type="ARBA" id="ARBA00023136"/>
    </source>
</evidence>
<comment type="subcellular location">
    <subcellularLocation>
        <location evidence="6">Cell membrane</location>
        <topology evidence="6">Multi-pass membrane protein</topology>
    </subcellularLocation>
    <subcellularLocation>
        <location evidence="1">Membrane</location>
        <topology evidence="1">Multi-pass membrane protein</topology>
    </subcellularLocation>
</comment>
<keyword evidence="3 6" id="KW-0812">Transmembrane</keyword>
<comment type="caution">
    <text evidence="8">The sequence shown here is derived from an EMBL/GenBank/DDBJ whole genome shotgun (WGS) entry which is preliminary data.</text>
</comment>
<feature type="domain" description="ABC transmembrane type-1" evidence="7">
    <location>
        <begin position="6"/>
        <end position="185"/>
    </location>
</feature>
<feature type="transmembrane region" description="Helical" evidence="6">
    <location>
        <begin position="120"/>
        <end position="146"/>
    </location>
</feature>
<dbReference type="GO" id="GO:0031460">
    <property type="term" value="P:glycine betaine transport"/>
    <property type="evidence" value="ECO:0007669"/>
    <property type="project" value="TreeGrafter"/>
</dbReference>
<evidence type="ECO:0000313" key="8">
    <source>
        <dbReference type="EMBL" id="MPW24587.1"/>
    </source>
</evidence>
<dbReference type="GO" id="GO:0055085">
    <property type="term" value="P:transmembrane transport"/>
    <property type="evidence" value="ECO:0007669"/>
    <property type="project" value="InterPro"/>
</dbReference>
<evidence type="ECO:0000259" key="7">
    <source>
        <dbReference type="PROSITE" id="PS50928"/>
    </source>
</evidence>
<dbReference type="RefSeq" id="WP_152801221.1">
    <property type="nucleotide sequence ID" value="NZ_WHNX01000003.1"/>
</dbReference>
<dbReference type="AlphaFoldDB" id="A0A6A7K5P1"/>
<evidence type="ECO:0000256" key="6">
    <source>
        <dbReference type="RuleBase" id="RU363032"/>
    </source>
</evidence>
<evidence type="ECO:0000256" key="3">
    <source>
        <dbReference type="ARBA" id="ARBA00022692"/>
    </source>
</evidence>
<dbReference type="Pfam" id="PF00528">
    <property type="entry name" value="BPD_transp_1"/>
    <property type="match status" value="1"/>
</dbReference>
<dbReference type="PANTHER" id="PTHR30177">
    <property type="entry name" value="GLYCINE BETAINE/L-PROLINE TRANSPORT SYSTEM PERMEASE PROTEIN PROW"/>
    <property type="match status" value="1"/>
</dbReference>
<protein>
    <submittedName>
        <fullName evidence="8">ABC transporter permease subunit</fullName>
    </submittedName>
</protein>
<dbReference type="EMBL" id="WHNX01000003">
    <property type="protein sequence ID" value="MPW24587.1"/>
    <property type="molecule type" value="Genomic_DNA"/>
</dbReference>
<dbReference type="CDD" id="cd06261">
    <property type="entry name" value="TM_PBP2"/>
    <property type="match status" value="1"/>
</dbReference>
<proteinExistence type="inferred from homology"/>
<keyword evidence="2 6" id="KW-0813">Transport</keyword>